<comment type="caution">
    <text evidence="9">The sequence shown here is derived from an EMBL/GenBank/DDBJ whole genome shotgun (WGS) entry which is preliminary data.</text>
</comment>
<evidence type="ECO:0000313" key="9">
    <source>
        <dbReference type="EMBL" id="CAK7328926.1"/>
    </source>
</evidence>
<dbReference type="AlphaFoldDB" id="A0AAV1R9D1"/>
<dbReference type="PANTHER" id="PTHR47999:SF59">
    <property type="entry name" value="TRANSCRIPTION FACTOR WER-LIKE"/>
    <property type="match status" value="1"/>
</dbReference>
<comment type="subcellular location">
    <subcellularLocation>
        <location evidence="1">Nucleus</location>
    </subcellularLocation>
</comment>
<feature type="domain" description="HTH myb-type" evidence="8">
    <location>
        <begin position="59"/>
        <end position="113"/>
    </location>
</feature>
<dbReference type="InterPro" id="IPR009057">
    <property type="entry name" value="Homeodomain-like_sf"/>
</dbReference>
<feature type="domain" description="Myb-like" evidence="7">
    <location>
        <begin position="6"/>
        <end position="58"/>
    </location>
</feature>
<dbReference type="FunFam" id="1.10.10.60:FF:000353">
    <property type="entry name" value="Transcription factor WER"/>
    <property type="match status" value="1"/>
</dbReference>
<dbReference type="PANTHER" id="PTHR47999">
    <property type="entry name" value="TRANSCRIPTION FACTOR MYB8-RELATED-RELATED"/>
    <property type="match status" value="1"/>
</dbReference>
<dbReference type="GO" id="GO:0003677">
    <property type="term" value="F:DNA binding"/>
    <property type="evidence" value="ECO:0007669"/>
    <property type="project" value="UniProtKB-KW"/>
</dbReference>
<dbReference type="SMART" id="SM00717">
    <property type="entry name" value="SANT"/>
    <property type="match status" value="2"/>
</dbReference>
<accession>A0AAV1R9D1</accession>
<gene>
    <name evidence="9" type="ORF">DCAF_LOCUS6670</name>
</gene>
<dbReference type="SUPFAM" id="SSF46689">
    <property type="entry name" value="Homeodomain-like"/>
    <property type="match status" value="1"/>
</dbReference>
<keyword evidence="6" id="KW-0539">Nucleus</keyword>
<dbReference type="EMBL" id="CAWUPB010000905">
    <property type="protein sequence ID" value="CAK7328926.1"/>
    <property type="molecule type" value="Genomic_DNA"/>
</dbReference>
<dbReference type="CDD" id="cd00167">
    <property type="entry name" value="SANT"/>
    <property type="match status" value="2"/>
</dbReference>
<dbReference type="GO" id="GO:0005634">
    <property type="term" value="C:nucleus"/>
    <property type="evidence" value="ECO:0007669"/>
    <property type="project" value="UniProtKB-SubCell"/>
</dbReference>
<feature type="domain" description="HTH myb-type" evidence="8">
    <location>
        <begin position="6"/>
        <end position="58"/>
    </location>
</feature>
<evidence type="ECO:0000256" key="2">
    <source>
        <dbReference type="ARBA" id="ARBA00022737"/>
    </source>
</evidence>
<keyword evidence="4" id="KW-0238">DNA-binding</keyword>
<evidence type="ECO:0000256" key="4">
    <source>
        <dbReference type="ARBA" id="ARBA00023125"/>
    </source>
</evidence>
<dbReference type="PROSITE" id="PS50090">
    <property type="entry name" value="MYB_LIKE"/>
    <property type="match status" value="2"/>
</dbReference>
<evidence type="ECO:0000259" key="7">
    <source>
        <dbReference type="PROSITE" id="PS50090"/>
    </source>
</evidence>
<evidence type="ECO:0000256" key="5">
    <source>
        <dbReference type="ARBA" id="ARBA00023163"/>
    </source>
</evidence>
<dbReference type="InterPro" id="IPR017930">
    <property type="entry name" value="Myb_dom"/>
</dbReference>
<reference evidence="9 10" key="1">
    <citation type="submission" date="2024-01" db="EMBL/GenBank/DDBJ databases">
        <authorList>
            <person name="Waweru B."/>
        </authorList>
    </citation>
    <scope>NUCLEOTIDE SEQUENCE [LARGE SCALE GENOMIC DNA]</scope>
</reference>
<keyword evidence="3" id="KW-0805">Transcription regulation</keyword>
<name>A0AAV1R9D1_9ROSI</name>
<evidence type="ECO:0000313" key="10">
    <source>
        <dbReference type="Proteomes" id="UP001314170"/>
    </source>
</evidence>
<sequence length="231" mass="26280">MEGAGSSEYRKGLWTVEEDRILMDYVKVHGKGKWNHVPKITGLKRCGKSCRLRWMNYLSPSVKRGDFSEEEDDLIIRLHKLLGNRWSLIAGRVPGRTDNQVKNHWNTHLSKKLGVKKEKCKVSASSSKFSKKFRVKSDTKLSSIDEPIPSCNGKVKGGLNAMESDAEKTKEITCMQEPIFASDYHENFWLSNDDPYTCSPSLMELLDESFDFFGMVCKAAGFSFFISTTLF</sequence>
<dbReference type="Gene3D" id="1.10.10.60">
    <property type="entry name" value="Homeodomain-like"/>
    <property type="match status" value="2"/>
</dbReference>
<dbReference type="GO" id="GO:0030154">
    <property type="term" value="P:cell differentiation"/>
    <property type="evidence" value="ECO:0007669"/>
    <property type="project" value="UniProtKB-ARBA"/>
</dbReference>
<keyword evidence="10" id="KW-1185">Reference proteome</keyword>
<feature type="domain" description="Myb-like" evidence="7">
    <location>
        <begin position="59"/>
        <end position="109"/>
    </location>
</feature>
<dbReference type="GO" id="GO:0090558">
    <property type="term" value="P:plant epidermis development"/>
    <property type="evidence" value="ECO:0007669"/>
    <property type="project" value="UniProtKB-ARBA"/>
</dbReference>
<keyword evidence="5" id="KW-0804">Transcription</keyword>
<dbReference type="GO" id="GO:0048731">
    <property type="term" value="P:system development"/>
    <property type="evidence" value="ECO:0007669"/>
    <property type="project" value="UniProtKB-ARBA"/>
</dbReference>
<keyword evidence="2" id="KW-0677">Repeat</keyword>
<evidence type="ECO:0000256" key="3">
    <source>
        <dbReference type="ARBA" id="ARBA00023015"/>
    </source>
</evidence>
<evidence type="ECO:0000256" key="6">
    <source>
        <dbReference type="ARBA" id="ARBA00023242"/>
    </source>
</evidence>
<evidence type="ECO:0000256" key="1">
    <source>
        <dbReference type="ARBA" id="ARBA00004123"/>
    </source>
</evidence>
<dbReference type="PROSITE" id="PS51294">
    <property type="entry name" value="HTH_MYB"/>
    <property type="match status" value="2"/>
</dbReference>
<dbReference type="Proteomes" id="UP001314170">
    <property type="component" value="Unassembled WGS sequence"/>
</dbReference>
<dbReference type="FunFam" id="1.10.10.60:FF:000001">
    <property type="entry name" value="MYB-related transcription factor"/>
    <property type="match status" value="1"/>
</dbReference>
<organism evidence="9 10">
    <name type="scientific">Dovyalis caffra</name>
    <dbReference type="NCBI Taxonomy" id="77055"/>
    <lineage>
        <taxon>Eukaryota</taxon>
        <taxon>Viridiplantae</taxon>
        <taxon>Streptophyta</taxon>
        <taxon>Embryophyta</taxon>
        <taxon>Tracheophyta</taxon>
        <taxon>Spermatophyta</taxon>
        <taxon>Magnoliopsida</taxon>
        <taxon>eudicotyledons</taxon>
        <taxon>Gunneridae</taxon>
        <taxon>Pentapetalae</taxon>
        <taxon>rosids</taxon>
        <taxon>fabids</taxon>
        <taxon>Malpighiales</taxon>
        <taxon>Salicaceae</taxon>
        <taxon>Flacourtieae</taxon>
        <taxon>Dovyalis</taxon>
    </lineage>
</organism>
<dbReference type="Pfam" id="PF00249">
    <property type="entry name" value="Myb_DNA-binding"/>
    <property type="match status" value="2"/>
</dbReference>
<dbReference type="InterPro" id="IPR015495">
    <property type="entry name" value="Myb_TF_plants"/>
</dbReference>
<dbReference type="InterPro" id="IPR001005">
    <property type="entry name" value="SANT/Myb"/>
</dbReference>
<protein>
    <submittedName>
        <fullName evidence="9">Uncharacterized protein</fullName>
    </submittedName>
</protein>
<proteinExistence type="predicted"/>
<evidence type="ECO:0000259" key="8">
    <source>
        <dbReference type="PROSITE" id="PS51294"/>
    </source>
</evidence>